<organism evidence="2 3">
    <name type="scientific">Helianthus annuus</name>
    <name type="common">Common sunflower</name>
    <dbReference type="NCBI Taxonomy" id="4232"/>
    <lineage>
        <taxon>Eukaryota</taxon>
        <taxon>Viridiplantae</taxon>
        <taxon>Streptophyta</taxon>
        <taxon>Embryophyta</taxon>
        <taxon>Tracheophyta</taxon>
        <taxon>Spermatophyta</taxon>
        <taxon>Magnoliopsida</taxon>
        <taxon>eudicotyledons</taxon>
        <taxon>Gunneridae</taxon>
        <taxon>Pentapetalae</taxon>
        <taxon>asterids</taxon>
        <taxon>campanulids</taxon>
        <taxon>Asterales</taxon>
        <taxon>Asteraceae</taxon>
        <taxon>Asteroideae</taxon>
        <taxon>Heliantheae alliance</taxon>
        <taxon>Heliantheae</taxon>
        <taxon>Helianthus</taxon>
    </lineage>
</organism>
<keyword evidence="3" id="KW-1185">Reference proteome</keyword>
<dbReference type="Gramene" id="mRNA:HanXRQr2_Chr09g0397341">
    <property type="protein sequence ID" value="mRNA:HanXRQr2_Chr09g0397341"/>
    <property type="gene ID" value="HanXRQr2_Chr09g0397341"/>
</dbReference>
<evidence type="ECO:0000313" key="1">
    <source>
        <dbReference type="EMBL" id="KAF5791662.1"/>
    </source>
</evidence>
<dbReference type="Proteomes" id="UP000215914">
    <property type="component" value="Chromosome 9"/>
</dbReference>
<protein>
    <submittedName>
        <fullName evidence="2">Uncharacterized protein</fullName>
    </submittedName>
</protein>
<sequence>MSSDMHKNYDVLAAITLFSRLTILSEELHCCNYSIGCVGSCCTNRIELMLLFINCK</sequence>
<reference evidence="1 3" key="1">
    <citation type="journal article" date="2017" name="Nature">
        <title>The sunflower genome provides insights into oil metabolism, flowering and Asterid evolution.</title>
        <authorList>
            <person name="Badouin H."/>
            <person name="Gouzy J."/>
            <person name="Grassa C.J."/>
            <person name="Murat F."/>
            <person name="Staton S.E."/>
            <person name="Cottret L."/>
            <person name="Lelandais-Briere C."/>
            <person name="Owens G.L."/>
            <person name="Carrere S."/>
            <person name="Mayjonade B."/>
            <person name="Legrand L."/>
            <person name="Gill N."/>
            <person name="Kane N.C."/>
            <person name="Bowers J.E."/>
            <person name="Hubner S."/>
            <person name="Bellec A."/>
            <person name="Berard A."/>
            <person name="Berges H."/>
            <person name="Blanchet N."/>
            <person name="Boniface M.C."/>
            <person name="Brunel D."/>
            <person name="Catrice O."/>
            <person name="Chaidir N."/>
            <person name="Claudel C."/>
            <person name="Donnadieu C."/>
            <person name="Faraut T."/>
            <person name="Fievet G."/>
            <person name="Helmstetter N."/>
            <person name="King M."/>
            <person name="Knapp S.J."/>
            <person name="Lai Z."/>
            <person name="Le Paslier M.C."/>
            <person name="Lippi Y."/>
            <person name="Lorenzon L."/>
            <person name="Mandel J.R."/>
            <person name="Marage G."/>
            <person name="Marchand G."/>
            <person name="Marquand E."/>
            <person name="Bret-Mestries E."/>
            <person name="Morien E."/>
            <person name="Nambeesan S."/>
            <person name="Nguyen T."/>
            <person name="Pegot-Espagnet P."/>
            <person name="Pouilly N."/>
            <person name="Raftis F."/>
            <person name="Sallet E."/>
            <person name="Schiex T."/>
            <person name="Thomas J."/>
            <person name="Vandecasteele C."/>
            <person name="Vares D."/>
            <person name="Vear F."/>
            <person name="Vautrin S."/>
            <person name="Crespi M."/>
            <person name="Mangin B."/>
            <person name="Burke J.M."/>
            <person name="Salse J."/>
            <person name="Munos S."/>
            <person name="Vincourt P."/>
            <person name="Rieseberg L.H."/>
            <person name="Langlade N.B."/>
        </authorList>
    </citation>
    <scope>NUCLEOTIDE SEQUENCE [LARGE SCALE GENOMIC DNA]</scope>
    <source>
        <strain evidence="3">cv. SF193</strain>
        <tissue evidence="1">Leaves</tissue>
    </source>
</reference>
<dbReference type="EMBL" id="MNCJ02000324">
    <property type="protein sequence ID" value="KAF5791662.1"/>
    <property type="molecule type" value="Genomic_DNA"/>
</dbReference>
<name>A0A251TZZ9_HELAN</name>
<evidence type="ECO:0000313" key="3">
    <source>
        <dbReference type="Proteomes" id="UP000215914"/>
    </source>
</evidence>
<proteinExistence type="predicted"/>
<reference evidence="1" key="3">
    <citation type="submission" date="2020-06" db="EMBL/GenBank/DDBJ databases">
        <title>Helianthus annuus Genome sequencing and assembly Release 2.</title>
        <authorList>
            <person name="Gouzy J."/>
            <person name="Langlade N."/>
            <person name="Munos S."/>
        </authorList>
    </citation>
    <scope>NUCLEOTIDE SEQUENCE</scope>
    <source>
        <tissue evidence="1">Leaves</tissue>
    </source>
</reference>
<dbReference type="InParanoid" id="A0A251TZZ9"/>
<dbReference type="AlphaFoldDB" id="A0A251TZZ9"/>
<dbReference type="EMBL" id="CM007898">
    <property type="protein sequence ID" value="OTG16494.1"/>
    <property type="molecule type" value="Genomic_DNA"/>
</dbReference>
<evidence type="ECO:0000313" key="2">
    <source>
        <dbReference type="EMBL" id="OTG16494.1"/>
    </source>
</evidence>
<accession>A0A251TZZ9</accession>
<gene>
    <name evidence="2" type="ORF">HannXRQ_Chr09g0272001</name>
    <name evidence="1" type="ORF">HanXRQr2_Chr09g0397341</name>
</gene>
<reference evidence="2" key="2">
    <citation type="submission" date="2017-02" db="EMBL/GenBank/DDBJ databases">
        <title>Sunflower complete genome.</title>
        <authorList>
            <person name="Langlade N."/>
            <person name="Munos S."/>
        </authorList>
    </citation>
    <scope>NUCLEOTIDE SEQUENCE [LARGE SCALE GENOMIC DNA]</scope>
    <source>
        <tissue evidence="2">Leaves</tissue>
    </source>
</reference>